<gene>
    <name evidence="2" type="ORF">BC343_14660</name>
</gene>
<comment type="caution">
    <text evidence="2">The sequence shown here is derived from an EMBL/GenBank/DDBJ whole genome shotgun (WGS) entry which is preliminary data.</text>
</comment>
<name>A0A1S9P8P8_9SPHI</name>
<keyword evidence="3" id="KW-1185">Reference proteome</keyword>
<dbReference type="AlphaFoldDB" id="A0A1S9P8P8"/>
<dbReference type="STRING" id="1792845.BC343_14660"/>
<dbReference type="Proteomes" id="UP000189739">
    <property type="component" value="Unassembled WGS sequence"/>
</dbReference>
<evidence type="ECO:0000313" key="2">
    <source>
        <dbReference type="EMBL" id="OOQ57344.1"/>
    </source>
</evidence>
<accession>A0A1S9P8P8</accession>
<dbReference type="CDD" id="cd00077">
    <property type="entry name" value="HDc"/>
    <property type="match status" value="1"/>
</dbReference>
<dbReference type="InterPro" id="IPR006674">
    <property type="entry name" value="HD_domain"/>
</dbReference>
<feature type="domain" description="HD" evidence="1">
    <location>
        <begin position="29"/>
        <end position="124"/>
    </location>
</feature>
<dbReference type="Pfam" id="PF01966">
    <property type="entry name" value="HD"/>
    <property type="match status" value="1"/>
</dbReference>
<organism evidence="2 3">
    <name type="scientific">Mucilaginibacter pedocola</name>
    <dbReference type="NCBI Taxonomy" id="1792845"/>
    <lineage>
        <taxon>Bacteria</taxon>
        <taxon>Pseudomonadati</taxon>
        <taxon>Bacteroidota</taxon>
        <taxon>Sphingobacteriia</taxon>
        <taxon>Sphingobacteriales</taxon>
        <taxon>Sphingobacteriaceae</taxon>
        <taxon>Mucilaginibacter</taxon>
    </lineage>
</organism>
<dbReference type="Gene3D" id="1.10.3210.10">
    <property type="entry name" value="Hypothetical protein af1432"/>
    <property type="match status" value="1"/>
</dbReference>
<dbReference type="SUPFAM" id="SSF109604">
    <property type="entry name" value="HD-domain/PDEase-like"/>
    <property type="match status" value="1"/>
</dbReference>
<dbReference type="RefSeq" id="WP_078350638.1">
    <property type="nucleotide sequence ID" value="NZ_MBTF01000036.1"/>
</dbReference>
<evidence type="ECO:0000259" key="1">
    <source>
        <dbReference type="Pfam" id="PF01966"/>
    </source>
</evidence>
<sequence length="196" mass="22654">MTELIKSAEVFVAKMLESQLPAGMCYHNIEHTRFVVAALTEICKGANLPQTDRDKLTLAGWFHDTGYCYSYIGHESISMTIAGDFMRTQNCSDNLIKSVRDCIRATQMPQNPKTELEAAMCDADMAHLSSPEYFDHAALLRQEWASRLQKTYTDDEWQHLNLKHMADHTYFTDFALANWQERKHRNLKMLRMALNE</sequence>
<dbReference type="EMBL" id="MBTF01000036">
    <property type="protein sequence ID" value="OOQ57344.1"/>
    <property type="molecule type" value="Genomic_DNA"/>
</dbReference>
<evidence type="ECO:0000313" key="3">
    <source>
        <dbReference type="Proteomes" id="UP000189739"/>
    </source>
</evidence>
<dbReference type="OrthoDB" id="5728337at2"/>
<reference evidence="2 3" key="1">
    <citation type="submission" date="2016-07" db="EMBL/GenBank/DDBJ databases">
        <title>Genomic analysis of zinc-resistant bacterium Mucilaginibacter pedocola TBZ30.</title>
        <authorList>
            <person name="Huang J."/>
            <person name="Tang J."/>
        </authorList>
    </citation>
    <scope>NUCLEOTIDE SEQUENCE [LARGE SCALE GENOMIC DNA]</scope>
    <source>
        <strain evidence="2 3">TBZ30</strain>
    </source>
</reference>
<dbReference type="InterPro" id="IPR003607">
    <property type="entry name" value="HD/PDEase_dom"/>
</dbReference>
<proteinExistence type="predicted"/>
<protein>
    <recommendedName>
        <fullName evidence="1">HD domain-containing protein</fullName>
    </recommendedName>
</protein>